<organism evidence="1 2">
    <name type="scientific">Actinoplanes lutulentus</name>
    <dbReference type="NCBI Taxonomy" id="1287878"/>
    <lineage>
        <taxon>Bacteria</taxon>
        <taxon>Bacillati</taxon>
        <taxon>Actinomycetota</taxon>
        <taxon>Actinomycetes</taxon>
        <taxon>Micromonosporales</taxon>
        <taxon>Micromonosporaceae</taxon>
        <taxon>Actinoplanes</taxon>
    </lineage>
</organism>
<dbReference type="EMBL" id="QLMJ01000008">
    <property type="protein sequence ID" value="RAK36610.1"/>
    <property type="molecule type" value="Genomic_DNA"/>
</dbReference>
<dbReference type="AlphaFoldDB" id="A0A327ZBJ8"/>
<evidence type="ECO:0000313" key="2">
    <source>
        <dbReference type="Proteomes" id="UP000249341"/>
    </source>
</evidence>
<sequence length="92" mass="9868">MTNDRSMYDLRVPDTRHQRVRDHVEHARLTAAAVNGDALAAAGIGVDVPELRVEQDPGEALHGIGERGAYPRICGVEKASTSSLDSDSDAQT</sequence>
<protein>
    <submittedName>
        <fullName evidence="1">Uncharacterized protein</fullName>
    </submittedName>
</protein>
<reference evidence="1 2" key="1">
    <citation type="submission" date="2018-06" db="EMBL/GenBank/DDBJ databases">
        <title>Genomic Encyclopedia of Type Strains, Phase III (KMG-III): the genomes of soil and plant-associated and newly described type strains.</title>
        <authorList>
            <person name="Whitman W."/>
        </authorList>
    </citation>
    <scope>NUCLEOTIDE SEQUENCE [LARGE SCALE GENOMIC DNA]</scope>
    <source>
        <strain evidence="1 2">CGMCC 4.7090</strain>
    </source>
</reference>
<dbReference type="Proteomes" id="UP000249341">
    <property type="component" value="Unassembled WGS sequence"/>
</dbReference>
<evidence type="ECO:0000313" key="1">
    <source>
        <dbReference type="EMBL" id="RAK36610.1"/>
    </source>
</evidence>
<accession>A0A327ZBJ8</accession>
<name>A0A327ZBJ8_9ACTN</name>
<comment type="caution">
    <text evidence="1">The sequence shown here is derived from an EMBL/GenBank/DDBJ whole genome shotgun (WGS) entry which is preliminary data.</text>
</comment>
<gene>
    <name evidence="1" type="ORF">B0I29_108200</name>
</gene>
<proteinExistence type="predicted"/>
<keyword evidence="2" id="KW-1185">Reference proteome</keyword>